<proteinExistence type="predicted"/>
<dbReference type="EMBL" id="HE576760">
    <property type="protein sequence ID" value="CCC71985.1"/>
    <property type="molecule type" value="Genomic_DNA"/>
</dbReference>
<dbReference type="Proteomes" id="UP000001640">
    <property type="component" value="Chromosome 9"/>
</dbReference>
<name>G0VKF1_NAUCA</name>
<feature type="region of interest" description="Disordered" evidence="1">
    <location>
        <begin position="215"/>
        <end position="285"/>
    </location>
</feature>
<dbReference type="GeneID" id="96905672"/>
<evidence type="ECO:0000256" key="1">
    <source>
        <dbReference type="SAM" id="MobiDB-lite"/>
    </source>
</evidence>
<dbReference type="KEGG" id="ncs:NCAS_0I03170"/>
<keyword evidence="3" id="KW-1185">Reference proteome</keyword>
<sequence>MSSSTIHSYSASTFINSTISGFTDTLVSISTSRPASVLSSPTSGSLDTVSFESSTSFASTSSLQTSSRTFTSSIDETSSLVVNTSAEPSSSIISSTLFHPTSARYHNSTFSSTSAWRTTLSQTTPVVSVVSNSQSHTPQYPVSSINLSTFDRRRRLPPITPVETTSTSFVETTPSAVTTTLTSNSVNSNSEFSSTPSLHASVDITSTPSSASSISKAVSKQSTTSHPKSSASPSISKAVSKQSTTSHPRSSASPSISKAVSKQSTTSYPGSSASPSISKAVSRPSTTSNYLPPLVLTSSTNSGHPSSSVSSSCINCVTGDSPYLTSTRLTSTRLTSTESNSIDSAHRVYWNTTSFSPNSTIQTRYTNSSTTILSSVSNSTYPSSIKAHYTSQTDLTTSISDSKKSTHYTTSTESVSSSVINCTSSIYPGSSLKPISFVDTDSLVSATETTDILKSITLLKPTQSTSPRRKVSLAAMMFVRPSSTPSAVAVKPKSSISLTTTMKTTFTVLETSVESIRPVTTTLSKSSPSKNSRATTLTSNLPTFTTTSDKSITSTSQIKHYNGANVLSLDGKSLLSFSILLISFFV</sequence>
<feature type="compositionally biased region" description="Low complexity" evidence="1">
    <location>
        <begin position="215"/>
        <end position="282"/>
    </location>
</feature>
<protein>
    <submittedName>
        <fullName evidence="2">Uncharacterized protein</fullName>
    </submittedName>
</protein>
<evidence type="ECO:0000313" key="2">
    <source>
        <dbReference type="EMBL" id="CCC71985.1"/>
    </source>
</evidence>
<evidence type="ECO:0000313" key="3">
    <source>
        <dbReference type="Proteomes" id="UP000001640"/>
    </source>
</evidence>
<dbReference type="RefSeq" id="XP_003678327.1">
    <property type="nucleotide sequence ID" value="XM_003678279.1"/>
</dbReference>
<accession>G0VKF1</accession>
<gene>
    <name evidence="2" type="primary">NCAS0I03170</name>
    <name evidence="2" type="ordered locus">NCAS_0I03170</name>
</gene>
<dbReference type="AlphaFoldDB" id="G0VKF1"/>
<dbReference type="InParanoid" id="G0VKF1"/>
<reference evidence="2 3" key="1">
    <citation type="journal article" date="2011" name="Proc. Natl. Acad. Sci. U.S.A.">
        <title>Evolutionary erosion of yeast sex chromosomes by mating-type switching accidents.</title>
        <authorList>
            <person name="Gordon J.L."/>
            <person name="Armisen D."/>
            <person name="Proux-Wera E."/>
            <person name="Oheigeartaigh S.S."/>
            <person name="Byrne K.P."/>
            <person name="Wolfe K.H."/>
        </authorList>
    </citation>
    <scope>NUCLEOTIDE SEQUENCE [LARGE SCALE GENOMIC DNA]</scope>
    <source>
        <strain evidence="3">ATCC 76901 / BCRC 22586 / CBS 4309 / NBRC 1992 / NRRL Y-12630</strain>
    </source>
</reference>
<organism evidence="2 3">
    <name type="scientific">Naumovozyma castellii</name>
    <name type="common">Yeast</name>
    <name type="synonym">Saccharomyces castellii</name>
    <dbReference type="NCBI Taxonomy" id="27288"/>
    <lineage>
        <taxon>Eukaryota</taxon>
        <taxon>Fungi</taxon>
        <taxon>Dikarya</taxon>
        <taxon>Ascomycota</taxon>
        <taxon>Saccharomycotina</taxon>
        <taxon>Saccharomycetes</taxon>
        <taxon>Saccharomycetales</taxon>
        <taxon>Saccharomycetaceae</taxon>
        <taxon>Naumovozyma</taxon>
    </lineage>
</organism>
<reference key="2">
    <citation type="submission" date="2011-08" db="EMBL/GenBank/DDBJ databases">
        <title>Genome sequence of Naumovozyma castellii.</title>
        <authorList>
            <person name="Gordon J.L."/>
            <person name="Armisen D."/>
            <person name="Proux-Wera E."/>
            <person name="OhEigeartaigh S.S."/>
            <person name="Byrne K.P."/>
            <person name="Wolfe K.H."/>
        </authorList>
    </citation>
    <scope>NUCLEOTIDE SEQUENCE</scope>
    <source>
        <strain>Type strain:CBS 4309</strain>
    </source>
</reference>
<dbReference type="HOGENOM" id="CLU_465464_0_0_1"/>